<dbReference type="Proteomes" id="UP000319383">
    <property type="component" value="Chromosome"/>
</dbReference>
<dbReference type="EMBL" id="CP036276">
    <property type="protein sequence ID" value="QDU44507.1"/>
    <property type="molecule type" value="Genomic_DNA"/>
</dbReference>
<proteinExistence type="predicted"/>
<evidence type="ECO:0000313" key="2">
    <source>
        <dbReference type="EMBL" id="QDU44507.1"/>
    </source>
</evidence>
<organism evidence="2 3">
    <name type="scientific">Symmachiella dynata</name>
    <dbReference type="NCBI Taxonomy" id="2527995"/>
    <lineage>
        <taxon>Bacteria</taxon>
        <taxon>Pseudomonadati</taxon>
        <taxon>Planctomycetota</taxon>
        <taxon>Planctomycetia</taxon>
        <taxon>Planctomycetales</taxon>
        <taxon>Planctomycetaceae</taxon>
        <taxon>Symmachiella</taxon>
    </lineage>
</organism>
<gene>
    <name evidence="2" type="ORF">Mal52_29900</name>
</gene>
<protein>
    <submittedName>
        <fullName evidence="2">Uncharacterized protein</fullName>
    </submittedName>
</protein>
<feature type="signal peptide" evidence="1">
    <location>
        <begin position="1"/>
        <end position="23"/>
    </location>
</feature>
<keyword evidence="3" id="KW-1185">Reference proteome</keyword>
<evidence type="ECO:0000313" key="3">
    <source>
        <dbReference type="Proteomes" id="UP000319383"/>
    </source>
</evidence>
<sequence length="117" mass="12629" precursor="true">MISKNTALLSITLCLCAPGLCQAAEMYSSGPYTHSMAVNSPFAIGGTTRKALPPLDCLRCSGPRPCPPHCCHGGGFLYYGTDAHSDNCFNKMNDCPNGCCGDHAIRFSRTWIIRGRR</sequence>
<keyword evidence="1" id="KW-0732">Signal</keyword>
<dbReference type="AlphaFoldDB" id="A0A517ZPZ5"/>
<name>A0A517ZPZ5_9PLAN</name>
<feature type="chain" id="PRO_5022199495" evidence="1">
    <location>
        <begin position="24"/>
        <end position="117"/>
    </location>
</feature>
<reference evidence="2 3" key="1">
    <citation type="submission" date="2019-02" db="EMBL/GenBank/DDBJ databases">
        <title>Deep-cultivation of Planctomycetes and their phenomic and genomic characterization uncovers novel biology.</title>
        <authorList>
            <person name="Wiegand S."/>
            <person name="Jogler M."/>
            <person name="Boedeker C."/>
            <person name="Pinto D."/>
            <person name="Vollmers J."/>
            <person name="Rivas-Marin E."/>
            <person name="Kohn T."/>
            <person name="Peeters S.H."/>
            <person name="Heuer A."/>
            <person name="Rast P."/>
            <person name="Oberbeckmann S."/>
            <person name="Bunk B."/>
            <person name="Jeske O."/>
            <person name="Meyerdierks A."/>
            <person name="Storesund J.E."/>
            <person name="Kallscheuer N."/>
            <person name="Luecker S."/>
            <person name="Lage O.M."/>
            <person name="Pohl T."/>
            <person name="Merkel B.J."/>
            <person name="Hornburger P."/>
            <person name="Mueller R.-W."/>
            <person name="Bruemmer F."/>
            <person name="Labrenz M."/>
            <person name="Spormann A.M."/>
            <person name="Op den Camp H."/>
            <person name="Overmann J."/>
            <person name="Amann R."/>
            <person name="Jetten M.S.M."/>
            <person name="Mascher T."/>
            <person name="Medema M.H."/>
            <person name="Devos D.P."/>
            <person name="Kaster A.-K."/>
            <person name="Ovreas L."/>
            <person name="Rohde M."/>
            <person name="Galperin M.Y."/>
            <person name="Jogler C."/>
        </authorList>
    </citation>
    <scope>NUCLEOTIDE SEQUENCE [LARGE SCALE GENOMIC DNA]</scope>
    <source>
        <strain evidence="2 3">Mal52</strain>
    </source>
</reference>
<evidence type="ECO:0000256" key="1">
    <source>
        <dbReference type="SAM" id="SignalP"/>
    </source>
</evidence>
<dbReference type="KEGG" id="sdyn:Mal52_29900"/>
<accession>A0A517ZPZ5</accession>